<dbReference type="AlphaFoldDB" id="A0A3E1KFD8"/>
<feature type="transmembrane region" description="Helical" evidence="1">
    <location>
        <begin position="378"/>
        <end position="397"/>
    </location>
</feature>
<dbReference type="OrthoDB" id="6008354at2"/>
<keyword evidence="1" id="KW-0812">Transmembrane</keyword>
<dbReference type="GeneID" id="97212138"/>
<evidence type="ECO:0000313" key="2">
    <source>
        <dbReference type="EMBL" id="RFF37316.1"/>
    </source>
</evidence>
<name>A0A3E1KFD8_9XANT</name>
<feature type="transmembrane region" description="Helical" evidence="1">
    <location>
        <begin position="189"/>
        <end position="206"/>
    </location>
</feature>
<dbReference type="EMBL" id="QUZM01000045">
    <property type="protein sequence ID" value="RFF37316.1"/>
    <property type="molecule type" value="Genomic_DNA"/>
</dbReference>
<feature type="transmembrane region" description="Helical" evidence="1">
    <location>
        <begin position="125"/>
        <end position="145"/>
    </location>
</feature>
<keyword evidence="1" id="KW-1133">Transmembrane helix</keyword>
<dbReference type="RefSeq" id="WP_116906561.1">
    <property type="nucleotide sequence ID" value="NZ_CP142084.2"/>
</dbReference>
<proteinExistence type="predicted"/>
<evidence type="ECO:0008006" key="4">
    <source>
        <dbReference type="Google" id="ProtNLM"/>
    </source>
</evidence>
<dbReference type="Proteomes" id="UP000259570">
    <property type="component" value="Unassembled WGS sequence"/>
</dbReference>
<protein>
    <recommendedName>
        <fullName evidence="4">Glycosyltransferase RgtA/B/C/D-like domain-containing protein</fullName>
    </recommendedName>
</protein>
<comment type="caution">
    <text evidence="2">The sequence shown here is derived from an EMBL/GenBank/DDBJ whole genome shotgun (WGS) entry which is preliminary data.</text>
</comment>
<feature type="transmembrane region" description="Helical" evidence="1">
    <location>
        <begin position="90"/>
        <end position="113"/>
    </location>
</feature>
<feature type="transmembrane region" description="Helical" evidence="1">
    <location>
        <begin position="352"/>
        <end position="372"/>
    </location>
</feature>
<sequence length="465" mass="50322">MTSFDTAPVHAPAATRNDSQALPFIVAAAILFTVQLIIDAREFTGDAGAYWALSSAIIDGTFPQTIRGYAYPLLLTPFRLVFDHSQPAGLLFLKIGQSIGYAYAFSILIPNLYRSIFGAKLSTASRLIPSILIASVFPGLISYPLSDAPSLGLMALALYITVKSIRSKSFYGLFAAGAICYLTYNIRTIYLFSFIALAIVVTTFFAKDIQRRAAALTIFLAGSLLSALPQMAINYTHHATVSPLLVTDVRGASLFARQLTWGMVVDRYETYIDPGTGKATPTFYANKRGAAVLQKNGGFIANQSFTKILTMMANHPVTFAQIYLRHIASALDARDGEVYTKQPSADKNPRSVLFLIIVTFGITQLGKAIFFASSQASVSARMLHTLTLLAPCIAIIPGAIETRFFLPLYCLAYCALAFQQISRRALVVQLGIAAILTAGIYSFAADSVKSPIHARPESYVLGNPG</sequence>
<evidence type="ECO:0000256" key="1">
    <source>
        <dbReference type="SAM" id="Phobius"/>
    </source>
</evidence>
<keyword evidence="1" id="KW-0472">Membrane</keyword>
<reference evidence="2 3" key="1">
    <citation type="submission" date="2018-08" db="EMBL/GenBank/DDBJ databases">
        <title>Genome sequencing of X. nasturtii WHRI 8984.</title>
        <authorList>
            <person name="Studholme D.J."/>
            <person name="Mchugh J."/>
            <person name="Vicente J."/>
        </authorList>
    </citation>
    <scope>NUCLEOTIDE SEQUENCE [LARGE SCALE GENOMIC DNA]</scope>
    <source>
        <strain evidence="2 3">WHRI 8984</strain>
    </source>
</reference>
<gene>
    <name evidence="2" type="ORF">DZD52_17235</name>
</gene>
<evidence type="ECO:0000313" key="3">
    <source>
        <dbReference type="Proteomes" id="UP000259570"/>
    </source>
</evidence>
<organism evidence="2 3">
    <name type="scientific">Xanthomonas nasturtii</name>
    <dbReference type="NCBI Taxonomy" id="1843581"/>
    <lineage>
        <taxon>Bacteria</taxon>
        <taxon>Pseudomonadati</taxon>
        <taxon>Pseudomonadota</taxon>
        <taxon>Gammaproteobacteria</taxon>
        <taxon>Lysobacterales</taxon>
        <taxon>Lysobacteraceae</taxon>
        <taxon>Xanthomonas</taxon>
    </lineage>
</organism>
<feature type="transmembrane region" description="Helical" evidence="1">
    <location>
        <begin position="427"/>
        <end position="445"/>
    </location>
</feature>
<accession>A0A3E1KFD8</accession>
<feature type="transmembrane region" description="Helical" evidence="1">
    <location>
        <begin position="20"/>
        <end position="38"/>
    </location>
</feature>